<feature type="region of interest" description="Disordered" evidence="10">
    <location>
        <begin position="507"/>
        <end position="530"/>
    </location>
</feature>
<name>A0A8H4RR20_9HELO</name>
<feature type="region of interest" description="Disordered" evidence="10">
    <location>
        <begin position="1"/>
        <end position="81"/>
    </location>
</feature>
<dbReference type="GO" id="GO:0007064">
    <property type="term" value="P:mitotic sister chromatid cohesion"/>
    <property type="evidence" value="ECO:0007669"/>
    <property type="project" value="TreeGrafter"/>
</dbReference>
<evidence type="ECO:0000313" key="14">
    <source>
        <dbReference type="Proteomes" id="UP000566819"/>
    </source>
</evidence>
<comment type="caution">
    <text evidence="13">The sequence shown here is derived from an EMBL/GenBank/DDBJ whole genome shotgun (WGS) entry which is preliminary data.</text>
</comment>
<feature type="region of interest" description="Disordered" evidence="10">
    <location>
        <begin position="589"/>
        <end position="639"/>
    </location>
</feature>
<dbReference type="PANTHER" id="PTHR45884">
    <property type="entry name" value="N-ACETYLTRANSFERASE ECO"/>
    <property type="match status" value="1"/>
</dbReference>
<dbReference type="OrthoDB" id="428854at2759"/>
<feature type="region of interest" description="Disordered" evidence="10">
    <location>
        <begin position="656"/>
        <end position="1003"/>
    </location>
</feature>
<feature type="domain" description="N-acetyltransferase ESCO zinc-finger" evidence="11">
    <location>
        <begin position="276"/>
        <end position="312"/>
    </location>
</feature>
<evidence type="ECO:0000256" key="6">
    <source>
        <dbReference type="ARBA" id="ARBA00022833"/>
    </source>
</evidence>
<comment type="subcellular location">
    <subcellularLocation>
        <location evidence="1">Nucleus</location>
    </subcellularLocation>
</comment>
<feature type="compositionally biased region" description="Basic residues" evidence="10">
    <location>
        <begin position="131"/>
        <end position="144"/>
    </location>
</feature>
<feature type="region of interest" description="Disordered" evidence="10">
    <location>
        <begin position="233"/>
        <end position="270"/>
    </location>
</feature>
<feature type="compositionally biased region" description="Polar residues" evidence="10">
    <location>
        <begin position="64"/>
        <end position="81"/>
    </location>
</feature>
<dbReference type="InterPro" id="IPR016181">
    <property type="entry name" value="Acyl_CoA_acyltransferase"/>
</dbReference>
<comment type="similarity">
    <text evidence="2">Belongs to the acetyltransferase family. ECO subfamily.</text>
</comment>
<dbReference type="InterPro" id="IPR028005">
    <property type="entry name" value="AcTrfase_ESCO_Znf_dom"/>
</dbReference>
<evidence type="ECO:0000256" key="3">
    <source>
        <dbReference type="ARBA" id="ARBA00022679"/>
    </source>
</evidence>
<proteinExistence type="inferred from homology"/>
<dbReference type="GO" id="GO:0000785">
    <property type="term" value="C:chromatin"/>
    <property type="evidence" value="ECO:0007669"/>
    <property type="project" value="TreeGrafter"/>
</dbReference>
<feature type="compositionally biased region" description="Basic and acidic residues" evidence="10">
    <location>
        <begin position="617"/>
        <end position="628"/>
    </location>
</feature>
<evidence type="ECO:0000256" key="1">
    <source>
        <dbReference type="ARBA" id="ARBA00004123"/>
    </source>
</evidence>
<keyword evidence="5" id="KW-0863">Zinc-finger</keyword>
<keyword evidence="6" id="KW-0862">Zinc</keyword>
<dbReference type="SUPFAM" id="SSF55729">
    <property type="entry name" value="Acyl-CoA N-acyltransferases (Nat)"/>
    <property type="match status" value="1"/>
</dbReference>
<keyword evidence="8" id="KW-0131">Cell cycle</keyword>
<feature type="compositionally biased region" description="Basic and acidic residues" evidence="10">
    <location>
        <begin position="700"/>
        <end position="723"/>
    </location>
</feature>
<gene>
    <name evidence="13" type="ORF">G7Y89_g3605</name>
</gene>
<evidence type="ECO:0000259" key="12">
    <source>
        <dbReference type="Pfam" id="PF13880"/>
    </source>
</evidence>
<evidence type="ECO:0008006" key="15">
    <source>
        <dbReference type="Google" id="ProtNLM"/>
    </source>
</evidence>
<keyword evidence="14" id="KW-1185">Reference proteome</keyword>
<dbReference type="InterPro" id="IPR028009">
    <property type="entry name" value="ESCO_Acetyltransf_dom"/>
</dbReference>
<dbReference type="GO" id="GO:0005634">
    <property type="term" value="C:nucleus"/>
    <property type="evidence" value="ECO:0007669"/>
    <property type="project" value="UniProtKB-SubCell"/>
</dbReference>
<feature type="region of interest" description="Disordered" evidence="10">
    <location>
        <begin position="183"/>
        <end position="212"/>
    </location>
</feature>
<feature type="compositionally biased region" description="Low complexity" evidence="10">
    <location>
        <begin position="890"/>
        <end position="911"/>
    </location>
</feature>
<keyword evidence="3" id="KW-0808">Transferase</keyword>
<evidence type="ECO:0000256" key="7">
    <source>
        <dbReference type="ARBA" id="ARBA00023242"/>
    </source>
</evidence>
<feature type="domain" description="N-acetyltransferase ESCO acetyl-transferase" evidence="12">
    <location>
        <begin position="440"/>
        <end position="474"/>
    </location>
</feature>
<evidence type="ECO:0000256" key="8">
    <source>
        <dbReference type="ARBA" id="ARBA00023306"/>
    </source>
</evidence>
<dbReference type="Pfam" id="PF13878">
    <property type="entry name" value="zf-C2H2_3"/>
    <property type="match status" value="1"/>
</dbReference>
<keyword evidence="9" id="KW-0012">Acyltransferase</keyword>
<dbReference type="EMBL" id="JAAMPI010000180">
    <property type="protein sequence ID" value="KAF4634505.1"/>
    <property type="molecule type" value="Genomic_DNA"/>
</dbReference>
<evidence type="ECO:0000259" key="11">
    <source>
        <dbReference type="Pfam" id="PF13878"/>
    </source>
</evidence>
<reference evidence="13 14" key="1">
    <citation type="submission" date="2020-03" db="EMBL/GenBank/DDBJ databases">
        <title>Draft Genome Sequence of Cudoniella acicularis.</title>
        <authorList>
            <person name="Buettner E."/>
            <person name="Kellner H."/>
        </authorList>
    </citation>
    <scope>NUCLEOTIDE SEQUENCE [LARGE SCALE GENOMIC DNA]</scope>
    <source>
        <strain evidence="13 14">DSM 108380</strain>
    </source>
</reference>
<feature type="compositionally biased region" description="Polar residues" evidence="10">
    <location>
        <begin position="590"/>
        <end position="599"/>
    </location>
</feature>
<feature type="compositionally biased region" description="Low complexity" evidence="10">
    <location>
        <begin position="756"/>
        <end position="769"/>
    </location>
</feature>
<evidence type="ECO:0000256" key="2">
    <source>
        <dbReference type="ARBA" id="ARBA00005816"/>
    </source>
</evidence>
<dbReference type="Pfam" id="PF13880">
    <property type="entry name" value="Acetyltransf_13"/>
    <property type="match status" value="1"/>
</dbReference>
<protein>
    <recommendedName>
        <fullName evidence="15">N-acetyltransferase domain-containing protein</fullName>
    </recommendedName>
</protein>
<feature type="compositionally biased region" description="Basic and acidic residues" evidence="10">
    <location>
        <begin position="967"/>
        <end position="980"/>
    </location>
</feature>
<evidence type="ECO:0000256" key="9">
    <source>
        <dbReference type="ARBA" id="ARBA00023315"/>
    </source>
</evidence>
<dbReference type="AlphaFoldDB" id="A0A8H4RR20"/>
<evidence type="ECO:0000256" key="10">
    <source>
        <dbReference type="SAM" id="MobiDB-lite"/>
    </source>
</evidence>
<keyword evidence="4" id="KW-0479">Metal-binding</keyword>
<sequence length="1003" mass="110485">MSEESRKRRFTGLRTYSRRANTNTEVPLSKRRYVEETSDLEDSVSITLSPANKKRRVEEAPDLENSTPAISSPSPPQNIKRSSIQSYFKPLPRSSSPPRKAIIPSSDSIQLIESETPPSSPPARDLAPIPHAKKPQKRKPRRLISRPILPLNEYLTSHNIGSSIYDNDNDPDIKQSADLIRPPLATKGNPRRSAAVTTPSSSPSIGLRHGSFSSLDKEGAKIRTWKSGIIPTIPTKNAAKNPENIDQSDKNDHTPQSAPINVPKPKQAPRSITYQQTQIDLGQDTIIMCQICSMQYNSAALLDRREHARYCNSRRSIIFPREWMENRNFLRMDYSIDGHLHQIRVYSHASSNDERTHAENILESSRSDLGGPPRYSSDELWTVYQTPFFPGGPVVGPRFKLYIYYVGQAPVGMLLVEINTNDGFFAKTKNRSNGPQKLVFDRLWVGEKHRRNGYARQLADVARENFIPGMVVEKYSKSHLVLALLSVVSNMSADFPSSNPFRRKGPSTFTSAFPESPSEPVAYQEADPPPRSTTLEAVDAPKKITKKVRVQSPPPPSPSIPDSASTIEEDAFLTATKLPTTIPFKDPFDNISSDVSDNESSTRKNRVPANPFSKTLETMEHPEREREAPVAPSGILTSPGRASLDVEAFKRLLMTGNSGLSTPIPPPPIPAHAALHTLGDGGSSTDTSSVSRQSIFEAIQEVHPESPRSSHEISEPEDERRGLVTESHSTSNRKAPPPPNSRHGKLIRVELRDDPPTTLNSPPTPSSTTQNYFASSPVPLNRSQTDLNKPLPPAPNRASHDSDRESVFDKEAAGKTPEPPSPSASIRRKTPPAPPITRRRSQKVVESRNRSNSGRLSPKVEEDAAPSPEIESGRPRSNSSRAPPPPPSRRPASIRGSSHHLPLSPPSSISLPAPPPARGSTRQSSTGRPPSVISLDISTNNKRASVIPPPPPPHRQRNSIDAQSPGESRRTSGEQSRRSIESGMWGWEDFNVTNQDLEVDGES</sequence>
<keyword evidence="7" id="KW-0539">Nucleus</keyword>
<dbReference type="GO" id="GO:0008270">
    <property type="term" value="F:zinc ion binding"/>
    <property type="evidence" value="ECO:0007669"/>
    <property type="project" value="UniProtKB-KW"/>
</dbReference>
<organism evidence="13 14">
    <name type="scientific">Cudoniella acicularis</name>
    <dbReference type="NCBI Taxonomy" id="354080"/>
    <lineage>
        <taxon>Eukaryota</taxon>
        <taxon>Fungi</taxon>
        <taxon>Dikarya</taxon>
        <taxon>Ascomycota</taxon>
        <taxon>Pezizomycotina</taxon>
        <taxon>Leotiomycetes</taxon>
        <taxon>Helotiales</taxon>
        <taxon>Tricladiaceae</taxon>
        <taxon>Cudoniella</taxon>
    </lineage>
</organism>
<feature type="compositionally biased region" description="Basic and acidic residues" evidence="10">
    <location>
        <begin position="798"/>
        <end position="813"/>
    </location>
</feature>
<accession>A0A8H4RR20</accession>
<dbReference type="Proteomes" id="UP000566819">
    <property type="component" value="Unassembled WGS sequence"/>
</dbReference>
<dbReference type="GO" id="GO:0061733">
    <property type="term" value="F:protein-lysine-acetyltransferase activity"/>
    <property type="evidence" value="ECO:0007669"/>
    <property type="project" value="TreeGrafter"/>
</dbReference>
<evidence type="ECO:0000256" key="4">
    <source>
        <dbReference type="ARBA" id="ARBA00022723"/>
    </source>
</evidence>
<evidence type="ECO:0000256" key="5">
    <source>
        <dbReference type="ARBA" id="ARBA00022771"/>
    </source>
</evidence>
<feature type="region of interest" description="Disordered" evidence="10">
    <location>
        <begin position="112"/>
        <end position="145"/>
    </location>
</feature>
<feature type="compositionally biased region" description="Low complexity" evidence="10">
    <location>
        <begin position="191"/>
        <end position="204"/>
    </location>
</feature>
<dbReference type="PANTHER" id="PTHR45884:SF2">
    <property type="entry name" value="N-ACETYLTRANSFERASE ECO"/>
    <property type="match status" value="1"/>
</dbReference>
<evidence type="ECO:0000313" key="13">
    <source>
        <dbReference type="EMBL" id="KAF4634505.1"/>
    </source>
</evidence>